<feature type="transmembrane region" description="Helical" evidence="1">
    <location>
        <begin position="49"/>
        <end position="65"/>
    </location>
</feature>
<sequence length="269" mass="28786">METTKASSFGRLTVIILLAMTFLTLNAGIFDGRTLNGISVWTKPTKFNVSFALHVVTLLIFISFLRADIQKSRTIRWTLSVTCAAVLLELFYIALQAARGRASHFNRDTRWEEFAYYGMGAAVFVVMIGTVIIGVAIWRGARSEIGPGLRTGVVLGATLGTLATLVTAGAMSSMQLTPTGHWVGGDLTDATGLPIVGWSTTGGDLRAPHFFATHLIQTLPFIGWLSDRVTPSFARGPVWIAAIVGLTIVWVTFGQALDGTPLLGSSGAP</sequence>
<dbReference type="STRING" id="564137.SAMN04488238_11728"/>
<dbReference type="EMBL" id="FNOM01000017">
    <property type="protein sequence ID" value="SDX72691.1"/>
    <property type="molecule type" value="Genomic_DNA"/>
</dbReference>
<dbReference type="AlphaFoldDB" id="A0A1H3E1Y5"/>
<keyword evidence="1" id="KW-1133">Transmembrane helix</keyword>
<feature type="transmembrane region" description="Helical" evidence="1">
    <location>
        <begin position="12"/>
        <end position="29"/>
    </location>
</feature>
<keyword evidence="3" id="KW-1185">Reference proteome</keyword>
<keyword evidence="1" id="KW-0472">Membrane</keyword>
<feature type="transmembrane region" description="Helical" evidence="1">
    <location>
        <begin position="238"/>
        <end position="257"/>
    </location>
</feature>
<dbReference type="Proteomes" id="UP000198539">
    <property type="component" value="Unassembled WGS sequence"/>
</dbReference>
<accession>A0A1H3E1Y5</accession>
<feature type="transmembrane region" description="Helical" evidence="1">
    <location>
        <begin position="115"/>
        <end position="137"/>
    </location>
</feature>
<evidence type="ECO:0000313" key="2">
    <source>
        <dbReference type="EMBL" id="SDX72691.1"/>
    </source>
</evidence>
<feature type="transmembrane region" description="Helical" evidence="1">
    <location>
        <begin position="149"/>
        <end position="171"/>
    </location>
</feature>
<gene>
    <name evidence="2" type="ORF">SAMN04488238_11728</name>
</gene>
<keyword evidence="1" id="KW-0812">Transmembrane</keyword>
<evidence type="ECO:0000256" key="1">
    <source>
        <dbReference type="SAM" id="Phobius"/>
    </source>
</evidence>
<feature type="transmembrane region" description="Helical" evidence="1">
    <location>
        <begin position="77"/>
        <end position="95"/>
    </location>
</feature>
<dbReference type="RefSeq" id="WP_092892133.1">
    <property type="nucleotide sequence ID" value="NZ_CP061501.1"/>
</dbReference>
<feature type="transmembrane region" description="Helical" evidence="1">
    <location>
        <begin position="207"/>
        <end position="226"/>
    </location>
</feature>
<protein>
    <submittedName>
        <fullName evidence="2">Uncharacterized protein</fullName>
    </submittedName>
</protein>
<evidence type="ECO:0000313" key="3">
    <source>
        <dbReference type="Proteomes" id="UP000198539"/>
    </source>
</evidence>
<name>A0A1H3E1Y5_9RHOB</name>
<organism evidence="2 3">
    <name type="scientific">Roseicitreum antarcticum</name>
    <dbReference type="NCBI Taxonomy" id="564137"/>
    <lineage>
        <taxon>Bacteria</taxon>
        <taxon>Pseudomonadati</taxon>
        <taxon>Pseudomonadota</taxon>
        <taxon>Alphaproteobacteria</taxon>
        <taxon>Rhodobacterales</taxon>
        <taxon>Paracoccaceae</taxon>
        <taxon>Roseicitreum</taxon>
    </lineage>
</organism>
<reference evidence="2 3" key="1">
    <citation type="submission" date="2016-10" db="EMBL/GenBank/DDBJ databases">
        <authorList>
            <person name="de Groot N.N."/>
        </authorList>
    </citation>
    <scope>NUCLEOTIDE SEQUENCE [LARGE SCALE GENOMIC DNA]</scope>
    <source>
        <strain evidence="2 3">CGMCC 1.8894</strain>
    </source>
</reference>
<proteinExistence type="predicted"/>
<dbReference type="OrthoDB" id="343560at2"/>